<reference evidence="1 2" key="1">
    <citation type="submission" date="2014-01" db="EMBL/GenBank/DDBJ databases">
        <authorList>
            <person name="Dobos K."/>
            <person name="Lenaerts A."/>
            <person name="Ordway D."/>
            <person name="DeGroote M.A."/>
            <person name="Parker T."/>
            <person name="Sizemore C."/>
            <person name="Tallon L.J."/>
            <person name="Sadzewicz L.K."/>
            <person name="Sengamalay N."/>
            <person name="Fraser C.M."/>
            <person name="Hine E."/>
            <person name="Shefchek K.A."/>
            <person name="Das S.P."/>
            <person name="Tettelin H."/>
        </authorList>
    </citation>
    <scope>NUCLEOTIDE SEQUENCE [LARGE SCALE GENOMIC DNA]</scope>
    <source>
        <strain evidence="1 2">Harvey</strain>
    </source>
</reference>
<sequence length="53" mass="5159">MHLQGRQGAQACQRVRPCRDVPAAAAAGSSVSTNAGAVAVDAHSPMASRGGAG</sequence>
<dbReference type="Proteomes" id="UP000020681">
    <property type="component" value="Unassembled WGS sequence"/>
</dbReference>
<gene>
    <name evidence="1" type="ORF">I551_6937</name>
</gene>
<comment type="caution">
    <text evidence="1">The sequence shown here is derived from an EMBL/GenBank/DDBJ whole genome shotgun (WGS) entry which is preliminary data.</text>
</comment>
<organism evidence="1 2">
    <name type="scientific">Mycobacterium ulcerans str. Harvey</name>
    <dbReference type="NCBI Taxonomy" id="1299332"/>
    <lineage>
        <taxon>Bacteria</taxon>
        <taxon>Bacillati</taxon>
        <taxon>Actinomycetota</taxon>
        <taxon>Actinomycetes</taxon>
        <taxon>Mycobacteriales</taxon>
        <taxon>Mycobacteriaceae</taxon>
        <taxon>Mycobacterium</taxon>
        <taxon>Mycobacterium ulcerans group</taxon>
    </lineage>
</organism>
<proteinExistence type="predicted"/>
<accession>A0ABP3A552</accession>
<evidence type="ECO:0000313" key="1">
    <source>
        <dbReference type="EMBL" id="EUA86615.1"/>
    </source>
</evidence>
<name>A0ABP3A552_MYCUL</name>
<dbReference type="EMBL" id="JAOL01000170">
    <property type="protein sequence ID" value="EUA86615.1"/>
    <property type="molecule type" value="Genomic_DNA"/>
</dbReference>
<protein>
    <submittedName>
        <fullName evidence="1">Uncharacterized protein</fullName>
    </submittedName>
</protein>
<evidence type="ECO:0000313" key="2">
    <source>
        <dbReference type="Proteomes" id="UP000020681"/>
    </source>
</evidence>
<keyword evidence="2" id="KW-1185">Reference proteome</keyword>